<feature type="region of interest" description="Disordered" evidence="1">
    <location>
        <begin position="227"/>
        <end position="286"/>
    </location>
</feature>
<keyword evidence="3" id="KW-1185">Reference proteome</keyword>
<protein>
    <submittedName>
        <fullName evidence="2">Uncharacterized protein</fullName>
    </submittedName>
</protein>
<evidence type="ECO:0000256" key="1">
    <source>
        <dbReference type="SAM" id="MobiDB-lite"/>
    </source>
</evidence>
<dbReference type="Proteomes" id="UP000319852">
    <property type="component" value="Chromosome"/>
</dbReference>
<name>A0A517MUW6_9BACT</name>
<reference evidence="2 3" key="1">
    <citation type="submission" date="2019-02" db="EMBL/GenBank/DDBJ databases">
        <title>Deep-cultivation of Planctomycetes and their phenomic and genomic characterization uncovers novel biology.</title>
        <authorList>
            <person name="Wiegand S."/>
            <person name="Jogler M."/>
            <person name="Boedeker C."/>
            <person name="Pinto D."/>
            <person name="Vollmers J."/>
            <person name="Rivas-Marin E."/>
            <person name="Kohn T."/>
            <person name="Peeters S.H."/>
            <person name="Heuer A."/>
            <person name="Rast P."/>
            <person name="Oberbeckmann S."/>
            <person name="Bunk B."/>
            <person name="Jeske O."/>
            <person name="Meyerdierks A."/>
            <person name="Storesund J.E."/>
            <person name="Kallscheuer N."/>
            <person name="Luecker S."/>
            <person name="Lage O.M."/>
            <person name="Pohl T."/>
            <person name="Merkel B.J."/>
            <person name="Hornburger P."/>
            <person name="Mueller R.-W."/>
            <person name="Bruemmer F."/>
            <person name="Labrenz M."/>
            <person name="Spormann A.M."/>
            <person name="Op den Camp H."/>
            <person name="Overmann J."/>
            <person name="Amann R."/>
            <person name="Jetten M.S.M."/>
            <person name="Mascher T."/>
            <person name="Medema M.H."/>
            <person name="Devos D.P."/>
            <person name="Kaster A.-K."/>
            <person name="Ovreas L."/>
            <person name="Rohde M."/>
            <person name="Galperin M.Y."/>
            <person name="Jogler C."/>
        </authorList>
    </citation>
    <scope>NUCLEOTIDE SEQUENCE [LARGE SCALE GENOMIC DNA]</scope>
    <source>
        <strain evidence="2 3">HG15A2</strain>
    </source>
</reference>
<proteinExistence type="predicted"/>
<dbReference type="KEGG" id="amob:HG15A2_18680"/>
<accession>A0A517MUW6</accession>
<evidence type="ECO:0000313" key="2">
    <source>
        <dbReference type="EMBL" id="QDS98587.1"/>
    </source>
</evidence>
<sequence length="286" mass="31686">MLAATGCKSGKNDEWKFAQGWDVRKAVGMESDKPEPPQTPIRLVSSWTQAVHHSGGAQPKRGFGGRIVFFSRESDIPVRVEGQLVVYAFDETDRAEHETHPTKRFIFPPEQFVRHESTTKLGSAYSVWLPWDDVGGPRKNITLITRFEPADGALVIGEPTKNLLPGTDLQPKKTMLAEEKQSQDVQLASYKEGDSLEQETQMSEAKKRFDTATFQVPKGLSDKLANAKQAKPLRQAAMLPAHSPVDEPARPTADQPAPTTELKAPGRRSLRAEPLRDSLRATLPAR</sequence>
<gene>
    <name evidence="2" type="ORF">HG15A2_18680</name>
</gene>
<dbReference type="EMBL" id="CP036263">
    <property type="protein sequence ID" value="QDS98587.1"/>
    <property type="molecule type" value="Genomic_DNA"/>
</dbReference>
<evidence type="ECO:0000313" key="3">
    <source>
        <dbReference type="Proteomes" id="UP000319852"/>
    </source>
</evidence>
<dbReference type="AlphaFoldDB" id="A0A517MUW6"/>
<feature type="compositionally biased region" description="Basic and acidic residues" evidence="1">
    <location>
        <begin position="270"/>
        <end position="279"/>
    </location>
</feature>
<organism evidence="2 3">
    <name type="scientific">Adhaeretor mobilis</name>
    <dbReference type="NCBI Taxonomy" id="1930276"/>
    <lineage>
        <taxon>Bacteria</taxon>
        <taxon>Pseudomonadati</taxon>
        <taxon>Planctomycetota</taxon>
        <taxon>Planctomycetia</taxon>
        <taxon>Pirellulales</taxon>
        <taxon>Lacipirellulaceae</taxon>
        <taxon>Adhaeretor</taxon>
    </lineage>
</organism>